<dbReference type="InterPro" id="IPR018247">
    <property type="entry name" value="EF_Hand_1_Ca_BS"/>
</dbReference>
<gene>
    <name evidence="15" type="ORF">SCF082_LOCUS4933</name>
</gene>
<dbReference type="Proteomes" id="UP001642464">
    <property type="component" value="Unassembled WGS sequence"/>
</dbReference>
<comment type="similarity">
    <text evidence="9">Belongs to the protein kinase superfamily. Ser/Thr protein kinase family. CDPK subfamily.</text>
</comment>
<keyword evidence="6 15" id="KW-0418">Kinase</keyword>
<evidence type="ECO:0000256" key="3">
    <source>
        <dbReference type="ARBA" id="ARBA00022679"/>
    </source>
</evidence>
<dbReference type="Gene3D" id="3.30.200.20">
    <property type="entry name" value="Phosphorylase Kinase, domain 1"/>
    <property type="match status" value="2"/>
</dbReference>
<dbReference type="InterPro" id="IPR008271">
    <property type="entry name" value="Ser/Thr_kinase_AS"/>
</dbReference>
<evidence type="ECO:0000256" key="11">
    <source>
        <dbReference type="SAM" id="MobiDB-lite"/>
    </source>
</evidence>
<protein>
    <submittedName>
        <fullName evidence="15">Calcium-dependent protein kinase 2 (PfCDPK2)</fullName>
    </submittedName>
</protein>
<keyword evidence="2" id="KW-0723">Serine/threonine-protein kinase</keyword>
<evidence type="ECO:0000256" key="8">
    <source>
        <dbReference type="ARBA" id="ARBA00022840"/>
    </source>
</evidence>
<feature type="domain" description="Protein kinase" evidence="13">
    <location>
        <begin position="554"/>
        <end position="831"/>
    </location>
</feature>
<keyword evidence="4" id="KW-0819">tRNA processing</keyword>
<sequence>MGNKHAKKKDDEERSEGKNAVAATTPAGKGTTGDVVATATATSHGKNGHELPVPRKWSVLDEEEQQRRVTDDYKLAGKLGEGSYGKVRRATNRLTGEVVAVKSVLKKNMRRLQTLKREISIMKQVDHPNIIKLMDVYEDEAFLYIVMELCTGGELFDKIIEAGHYREADAKALVRQMLDAVAYLHKHHIAHRDLKPENFLFASEDKDAPLKLIDFGLSRFYQDDVMMRTRVGTPYYLAPEVLQKNYDKKCDVWSIGVLMYILLCGYPPFYGDSEKQIYGMINKGVYDFPKEEWDLVSQRAKDLIHLMLKTDPTERIDAETALRHRWFARRATGERGALGAHGSSLSANSSSTSSQESMLSAQDVILEDGAALSSAPTATEAASADESFVSANGDLTAPESHAPSTGDQENRTEIPGLGERQQHNATMDNDAGEGYHSDGMLDSAVLDRLRRFAQCNKLKRAALGVIVRYLNRTEINSLRSEFQALDQDGNGVVTVAELAQAMRSAGFEPTAEEVERLLRVLDENHDGTIDYEEFLTASLDRQVYLRDELLETAFQFFDVNGSGHISREDLEKRLGRDDPYLVQSILKLCDTDLNGTIDMDEFKNMMKHVGRQCQNSIMELLSQGAEAVGWRCWTGQDAVLKERFPKKYRHPELERKLTKARLSQEVRCCTRALKAGILAPCIFHVNPFTSSIVMEFVDGHSLRHVFEQTSVDEQAKQTHAAGLGQVIAKLHNADITHGDLTTSNVLLRSKDSALVLIDFGLARAQASVEDKAVDLYVLERAFSSTHPGSESLFTQVLDSYSATLAPASDREKVLAKFRQVQQRGRKRAMIG</sequence>
<dbReference type="SUPFAM" id="SSF56112">
    <property type="entry name" value="Protein kinase-like (PK-like)"/>
    <property type="match status" value="2"/>
</dbReference>
<feature type="transmembrane region" description="Helical" evidence="12">
    <location>
        <begin position="252"/>
        <end position="270"/>
    </location>
</feature>
<feature type="compositionally biased region" description="Basic and acidic residues" evidence="11">
    <location>
        <begin position="8"/>
        <end position="17"/>
    </location>
</feature>
<evidence type="ECO:0000256" key="6">
    <source>
        <dbReference type="ARBA" id="ARBA00022777"/>
    </source>
</evidence>
<evidence type="ECO:0000256" key="7">
    <source>
        <dbReference type="ARBA" id="ARBA00022837"/>
    </source>
</evidence>
<reference evidence="15 16" key="1">
    <citation type="submission" date="2024-02" db="EMBL/GenBank/DDBJ databases">
        <authorList>
            <person name="Chen Y."/>
            <person name="Shah S."/>
            <person name="Dougan E. K."/>
            <person name="Thang M."/>
            <person name="Chan C."/>
        </authorList>
    </citation>
    <scope>NUCLEOTIDE SEQUENCE [LARGE SCALE GENOMIC DNA]</scope>
</reference>
<evidence type="ECO:0000313" key="16">
    <source>
        <dbReference type="Proteomes" id="UP001642464"/>
    </source>
</evidence>
<dbReference type="Pfam" id="PF00069">
    <property type="entry name" value="Pkinase"/>
    <property type="match status" value="2"/>
</dbReference>
<evidence type="ECO:0000256" key="1">
    <source>
        <dbReference type="ARBA" id="ARBA00001946"/>
    </source>
</evidence>
<comment type="cofactor">
    <cofactor evidence="1">
        <name>Mg(2+)</name>
        <dbReference type="ChEBI" id="CHEBI:18420"/>
    </cofactor>
</comment>
<dbReference type="CDD" id="cd05117">
    <property type="entry name" value="STKc_CAMK"/>
    <property type="match status" value="1"/>
</dbReference>
<dbReference type="NCBIfam" id="TIGR03724">
    <property type="entry name" value="arch_bud32"/>
    <property type="match status" value="1"/>
</dbReference>
<evidence type="ECO:0000313" key="15">
    <source>
        <dbReference type="EMBL" id="CAK8996775.1"/>
    </source>
</evidence>
<dbReference type="SMART" id="SM00220">
    <property type="entry name" value="S_TKc"/>
    <property type="match status" value="1"/>
</dbReference>
<dbReference type="InterPro" id="IPR011992">
    <property type="entry name" value="EF-hand-dom_pair"/>
</dbReference>
<feature type="domain" description="Protein kinase" evidence="13">
    <location>
        <begin position="73"/>
        <end position="327"/>
    </location>
</feature>
<dbReference type="GO" id="GO:0016301">
    <property type="term" value="F:kinase activity"/>
    <property type="evidence" value="ECO:0007669"/>
    <property type="project" value="UniProtKB-KW"/>
</dbReference>
<feature type="region of interest" description="Disordered" evidence="11">
    <location>
        <begin position="338"/>
        <end position="359"/>
    </location>
</feature>
<evidence type="ECO:0000259" key="13">
    <source>
        <dbReference type="PROSITE" id="PS50011"/>
    </source>
</evidence>
<accession>A0ABP0I2G0</accession>
<evidence type="ECO:0000256" key="4">
    <source>
        <dbReference type="ARBA" id="ARBA00022694"/>
    </source>
</evidence>
<dbReference type="Pfam" id="PF13499">
    <property type="entry name" value="EF-hand_7"/>
    <property type="match status" value="2"/>
</dbReference>
<feature type="domain" description="EF-hand" evidence="14">
    <location>
        <begin position="545"/>
        <end position="580"/>
    </location>
</feature>
<evidence type="ECO:0000256" key="12">
    <source>
        <dbReference type="SAM" id="Phobius"/>
    </source>
</evidence>
<dbReference type="InterPro" id="IPR050205">
    <property type="entry name" value="CDPK_Ser/Thr_kinases"/>
</dbReference>
<dbReference type="PROSITE" id="PS50222">
    <property type="entry name" value="EF_HAND_2"/>
    <property type="match status" value="4"/>
</dbReference>
<dbReference type="PANTHER" id="PTHR24349">
    <property type="entry name" value="SERINE/THREONINE-PROTEIN KINASE"/>
    <property type="match status" value="1"/>
</dbReference>
<dbReference type="PROSITE" id="PS50011">
    <property type="entry name" value="PROTEIN_KINASE_DOM"/>
    <property type="match status" value="2"/>
</dbReference>
<keyword evidence="16" id="KW-1185">Reference proteome</keyword>
<dbReference type="SMART" id="SM00054">
    <property type="entry name" value="EFh"/>
    <property type="match status" value="4"/>
</dbReference>
<keyword evidence="12" id="KW-0472">Membrane</keyword>
<dbReference type="InterPro" id="IPR002048">
    <property type="entry name" value="EF_hand_dom"/>
</dbReference>
<name>A0ABP0I2G0_9DINO</name>
<keyword evidence="5 10" id="KW-0547">Nucleotide-binding</keyword>
<keyword evidence="3" id="KW-0808">Transferase</keyword>
<feature type="compositionally biased region" description="Low complexity" evidence="11">
    <location>
        <begin position="20"/>
        <end position="42"/>
    </location>
</feature>
<proteinExistence type="inferred from homology"/>
<keyword evidence="12" id="KW-0812">Transmembrane</keyword>
<dbReference type="InterPro" id="IPR011009">
    <property type="entry name" value="Kinase-like_dom_sf"/>
</dbReference>
<dbReference type="InterPro" id="IPR022495">
    <property type="entry name" value="Bud32"/>
</dbReference>
<dbReference type="EMBL" id="CAXAMM010002593">
    <property type="protein sequence ID" value="CAK8996775.1"/>
    <property type="molecule type" value="Genomic_DNA"/>
</dbReference>
<dbReference type="InterPro" id="IPR008266">
    <property type="entry name" value="Tyr_kinase_AS"/>
</dbReference>
<evidence type="ECO:0000259" key="14">
    <source>
        <dbReference type="PROSITE" id="PS50222"/>
    </source>
</evidence>
<feature type="domain" description="EF-hand" evidence="14">
    <location>
        <begin position="473"/>
        <end position="508"/>
    </location>
</feature>
<feature type="domain" description="EF-hand" evidence="14">
    <location>
        <begin position="509"/>
        <end position="544"/>
    </location>
</feature>
<organism evidence="15 16">
    <name type="scientific">Durusdinium trenchii</name>
    <dbReference type="NCBI Taxonomy" id="1381693"/>
    <lineage>
        <taxon>Eukaryota</taxon>
        <taxon>Sar</taxon>
        <taxon>Alveolata</taxon>
        <taxon>Dinophyceae</taxon>
        <taxon>Suessiales</taxon>
        <taxon>Symbiodiniaceae</taxon>
        <taxon>Durusdinium</taxon>
    </lineage>
</organism>
<dbReference type="PROSITE" id="PS00108">
    <property type="entry name" value="PROTEIN_KINASE_ST"/>
    <property type="match status" value="1"/>
</dbReference>
<dbReference type="Gene3D" id="1.10.238.10">
    <property type="entry name" value="EF-hand"/>
    <property type="match status" value="1"/>
</dbReference>
<keyword evidence="8 10" id="KW-0067">ATP-binding</keyword>
<dbReference type="PROSITE" id="PS00109">
    <property type="entry name" value="PROTEIN_KINASE_TYR"/>
    <property type="match status" value="1"/>
</dbReference>
<feature type="region of interest" description="Disordered" evidence="11">
    <location>
        <begin position="392"/>
        <end position="435"/>
    </location>
</feature>
<dbReference type="SUPFAM" id="SSF47473">
    <property type="entry name" value="EF-hand"/>
    <property type="match status" value="1"/>
</dbReference>
<dbReference type="InterPro" id="IPR017441">
    <property type="entry name" value="Protein_kinase_ATP_BS"/>
</dbReference>
<evidence type="ECO:0000256" key="10">
    <source>
        <dbReference type="PROSITE-ProRule" id="PRU10141"/>
    </source>
</evidence>
<dbReference type="Gene3D" id="1.10.510.10">
    <property type="entry name" value="Transferase(Phosphotransferase) domain 1"/>
    <property type="match status" value="2"/>
</dbReference>
<dbReference type="InterPro" id="IPR000719">
    <property type="entry name" value="Prot_kinase_dom"/>
</dbReference>
<dbReference type="PROSITE" id="PS00107">
    <property type="entry name" value="PROTEIN_KINASE_ATP"/>
    <property type="match status" value="1"/>
</dbReference>
<evidence type="ECO:0000256" key="9">
    <source>
        <dbReference type="ARBA" id="ARBA00024334"/>
    </source>
</evidence>
<keyword evidence="7" id="KW-0106">Calcium</keyword>
<feature type="binding site" evidence="10">
    <location>
        <position position="106"/>
    </location>
    <ligand>
        <name>ATP</name>
        <dbReference type="ChEBI" id="CHEBI:30616"/>
    </ligand>
</feature>
<dbReference type="PROSITE" id="PS00018">
    <property type="entry name" value="EF_HAND_1"/>
    <property type="match status" value="3"/>
</dbReference>
<feature type="domain" description="EF-hand" evidence="14">
    <location>
        <begin position="582"/>
        <end position="612"/>
    </location>
</feature>
<comment type="caution">
    <text evidence="15">The sequence shown here is derived from an EMBL/GenBank/DDBJ whole genome shotgun (WGS) entry which is preliminary data.</text>
</comment>
<evidence type="ECO:0000256" key="5">
    <source>
        <dbReference type="ARBA" id="ARBA00022741"/>
    </source>
</evidence>
<evidence type="ECO:0000256" key="2">
    <source>
        <dbReference type="ARBA" id="ARBA00022527"/>
    </source>
</evidence>
<keyword evidence="12" id="KW-1133">Transmembrane helix</keyword>
<feature type="region of interest" description="Disordered" evidence="11">
    <location>
        <begin position="1"/>
        <end position="64"/>
    </location>
</feature>